<name>A0ABW2ZIK3_9SPHI</name>
<evidence type="ECO:0000313" key="4">
    <source>
        <dbReference type="EMBL" id="MFD0766060.1"/>
    </source>
</evidence>
<dbReference type="Pfam" id="PF14257">
    <property type="entry name" value="DUF4349"/>
    <property type="match status" value="1"/>
</dbReference>
<evidence type="ECO:0000259" key="3">
    <source>
        <dbReference type="Pfam" id="PF14257"/>
    </source>
</evidence>
<dbReference type="PROSITE" id="PS51257">
    <property type="entry name" value="PROKAR_LIPOPROTEIN"/>
    <property type="match status" value="1"/>
</dbReference>
<dbReference type="RefSeq" id="WP_377143619.1">
    <property type="nucleotide sequence ID" value="NZ_JBHTIA010000009.1"/>
</dbReference>
<keyword evidence="2" id="KW-0732">Signal</keyword>
<protein>
    <submittedName>
        <fullName evidence="4">DUF4349 domain-containing protein</fullName>
    </submittedName>
</protein>
<reference evidence="5" key="1">
    <citation type="journal article" date="2019" name="Int. J. Syst. Evol. Microbiol.">
        <title>The Global Catalogue of Microorganisms (GCM) 10K type strain sequencing project: providing services to taxonomists for standard genome sequencing and annotation.</title>
        <authorList>
            <consortium name="The Broad Institute Genomics Platform"/>
            <consortium name="The Broad Institute Genome Sequencing Center for Infectious Disease"/>
            <person name="Wu L."/>
            <person name="Ma J."/>
        </authorList>
    </citation>
    <scope>NUCLEOTIDE SEQUENCE [LARGE SCALE GENOMIC DNA]</scope>
    <source>
        <strain evidence="5">CCUG 60742</strain>
    </source>
</reference>
<proteinExistence type="predicted"/>
<accession>A0ABW2ZIK3</accession>
<feature type="domain" description="DUF4349" evidence="3">
    <location>
        <begin position="52"/>
        <end position="170"/>
    </location>
</feature>
<comment type="caution">
    <text evidence="4">The sequence shown here is derived from an EMBL/GenBank/DDBJ whole genome shotgun (WGS) entry which is preliminary data.</text>
</comment>
<feature type="transmembrane region" description="Helical" evidence="1">
    <location>
        <begin position="250"/>
        <end position="277"/>
    </location>
</feature>
<dbReference type="Proteomes" id="UP001597073">
    <property type="component" value="Unassembled WGS sequence"/>
</dbReference>
<dbReference type="InterPro" id="IPR025645">
    <property type="entry name" value="DUF4349"/>
</dbReference>
<evidence type="ECO:0000256" key="1">
    <source>
        <dbReference type="SAM" id="Phobius"/>
    </source>
</evidence>
<keyword evidence="1" id="KW-0812">Transmembrane</keyword>
<gene>
    <name evidence="4" type="ORF">ACFQZI_14450</name>
</gene>
<organism evidence="4 5">
    <name type="scientific">Mucilaginibacter lutimaris</name>
    <dbReference type="NCBI Taxonomy" id="931629"/>
    <lineage>
        <taxon>Bacteria</taxon>
        <taxon>Pseudomonadati</taxon>
        <taxon>Bacteroidota</taxon>
        <taxon>Sphingobacteriia</taxon>
        <taxon>Sphingobacteriales</taxon>
        <taxon>Sphingobacteriaceae</taxon>
        <taxon>Mucilaginibacter</taxon>
    </lineage>
</organism>
<keyword evidence="5" id="KW-1185">Reference proteome</keyword>
<dbReference type="EMBL" id="JBHTIA010000009">
    <property type="protein sequence ID" value="MFD0766060.1"/>
    <property type="molecule type" value="Genomic_DNA"/>
</dbReference>
<keyword evidence="1" id="KW-1133">Transmembrane helix</keyword>
<evidence type="ECO:0000313" key="5">
    <source>
        <dbReference type="Proteomes" id="UP001597073"/>
    </source>
</evidence>
<sequence>MKTKIFIAIMALALFAACKGRNGAYEVVNNSINADTTGAQSSAADTVVTEPKLVKTANMSFKVKNVQQTGDSISHLTAKLNGMVTHHEMGSTVERSQDVRLSDDSVMRVSAFNTTADMTVKVPSEKLEDFMSSVSHMGIYVTSRKMDIEDKSLDYLAAKLKLKNRSEMVAQQKTGKIKIKDPAAVLWLKDNMIDGQINSQKIDQAVNYSVVSLSFYQSNTIYKERIANDDPSVYKMPFDNRLLMALSNGWFLFTELMLGLANLWMLILLGVGVWVAFKTFKRKYPALKV</sequence>
<feature type="signal peptide" evidence="2">
    <location>
        <begin position="1"/>
        <end position="24"/>
    </location>
</feature>
<evidence type="ECO:0000256" key="2">
    <source>
        <dbReference type="SAM" id="SignalP"/>
    </source>
</evidence>
<feature type="chain" id="PRO_5045614942" evidence="2">
    <location>
        <begin position="25"/>
        <end position="289"/>
    </location>
</feature>
<keyword evidence="1" id="KW-0472">Membrane</keyword>